<feature type="transmembrane region" description="Helical" evidence="9">
    <location>
        <begin position="95"/>
        <end position="115"/>
    </location>
</feature>
<evidence type="ECO:0000256" key="8">
    <source>
        <dbReference type="SAM" id="MobiDB-lite"/>
    </source>
</evidence>
<dbReference type="OrthoDB" id="4088837at2759"/>
<feature type="region of interest" description="Disordered" evidence="8">
    <location>
        <begin position="1"/>
        <end position="31"/>
    </location>
</feature>
<evidence type="ECO:0000256" key="6">
    <source>
        <dbReference type="ARBA" id="ARBA00023065"/>
    </source>
</evidence>
<dbReference type="GO" id="GO:0005774">
    <property type="term" value="C:vacuolar membrane"/>
    <property type="evidence" value="ECO:0007669"/>
    <property type="project" value="TreeGrafter"/>
</dbReference>
<comment type="similarity">
    <text evidence="2">Belongs to the major facilitator superfamily.</text>
</comment>
<evidence type="ECO:0000313" key="11">
    <source>
        <dbReference type="Proteomes" id="UP000076874"/>
    </source>
</evidence>
<dbReference type="SUPFAM" id="SSF103473">
    <property type="entry name" value="MFS general substrate transporter"/>
    <property type="match status" value="1"/>
</dbReference>
<feature type="transmembrane region" description="Helical" evidence="9">
    <location>
        <begin position="300"/>
        <end position="320"/>
    </location>
</feature>
<dbReference type="PANTHER" id="PTHR23501">
    <property type="entry name" value="MAJOR FACILITATOR SUPERFAMILY"/>
    <property type="match status" value="1"/>
</dbReference>
<keyword evidence="7 9" id="KW-0472">Membrane</keyword>
<evidence type="ECO:0000313" key="10">
    <source>
        <dbReference type="EMBL" id="OAA56253.1"/>
    </source>
</evidence>
<name>A0A167P3J9_9HYPO</name>
<dbReference type="InterPro" id="IPR036259">
    <property type="entry name" value="MFS_trans_sf"/>
</dbReference>
<gene>
    <name evidence="10" type="ORF">SPI_07864</name>
</gene>
<feature type="transmembrane region" description="Helical" evidence="9">
    <location>
        <begin position="183"/>
        <end position="203"/>
    </location>
</feature>
<keyword evidence="3" id="KW-0813">Transport</keyword>
<evidence type="ECO:0000256" key="9">
    <source>
        <dbReference type="SAM" id="Phobius"/>
    </source>
</evidence>
<protein>
    <submittedName>
        <fullName evidence="10">Major facilitator superfamily domain, general substrate transporter</fullName>
    </submittedName>
</protein>
<dbReference type="PANTHER" id="PTHR23501:SF92">
    <property type="entry name" value="GLUTATHIONE EXCHANGER 1-RELATED"/>
    <property type="match status" value="1"/>
</dbReference>
<feature type="transmembrane region" description="Helical" evidence="9">
    <location>
        <begin position="378"/>
        <end position="398"/>
    </location>
</feature>
<evidence type="ECO:0000256" key="5">
    <source>
        <dbReference type="ARBA" id="ARBA00022989"/>
    </source>
</evidence>
<evidence type="ECO:0000256" key="2">
    <source>
        <dbReference type="ARBA" id="ARBA00008335"/>
    </source>
</evidence>
<comment type="caution">
    <text evidence="10">The sequence shown here is derived from an EMBL/GenBank/DDBJ whole genome shotgun (WGS) entry which is preliminary data.</text>
</comment>
<evidence type="ECO:0000256" key="1">
    <source>
        <dbReference type="ARBA" id="ARBA00004127"/>
    </source>
</evidence>
<feature type="transmembrane region" description="Helical" evidence="9">
    <location>
        <begin position="269"/>
        <end position="288"/>
    </location>
</feature>
<feature type="transmembrane region" description="Helical" evidence="9">
    <location>
        <begin position="127"/>
        <end position="145"/>
    </location>
</feature>
<keyword evidence="6" id="KW-0406">Ion transport</keyword>
<dbReference type="EMBL" id="AZHD01000017">
    <property type="protein sequence ID" value="OAA56253.1"/>
    <property type="molecule type" value="Genomic_DNA"/>
</dbReference>
<dbReference type="Proteomes" id="UP000076874">
    <property type="component" value="Unassembled WGS sequence"/>
</dbReference>
<dbReference type="STRING" id="1081102.A0A167P3J9"/>
<keyword evidence="11" id="KW-1185">Reference proteome</keyword>
<organism evidence="10 11">
    <name type="scientific">Niveomyces insectorum RCEF 264</name>
    <dbReference type="NCBI Taxonomy" id="1081102"/>
    <lineage>
        <taxon>Eukaryota</taxon>
        <taxon>Fungi</taxon>
        <taxon>Dikarya</taxon>
        <taxon>Ascomycota</taxon>
        <taxon>Pezizomycotina</taxon>
        <taxon>Sordariomycetes</taxon>
        <taxon>Hypocreomycetidae</taxon>
        <taxon>Hypocreales</taxon>
        <taxon>Cordycipitaceae</taxon>
        <taxon>Niveomyces</taxon>
    </lineage>
</organism>
<dbReference type="Pfam" id="PF06609">
    <property type="entry name" value="TRI12"/>
    <property type="match status" value="1"/>
</dbReference>
<dbReference type="GO" id="GO:0005886">
    <property type="term" value="C:plasma membrane"/>
    <property type="evidence" value="ECO:0007669"/>
    <property type="project" value="TreeGrafter"/>
</dbReference>
<feature type="transmembrane region" description="Helical" evidence="9">
    <location>
        <begin position="405"/>
        <end position="424"/>
    </location>
</feature>
<keyword evidence="5 9" id="KW-1133">Transmembrane helix</keyword>
<feature type="transmembrane region" description="Helical" evidence="9">
    <location>
        <begin position="56"/>
        <end position="75"/>
    </location>
</feature>
<evidence type="ECO:0000256" key="4">
    <source>
        <dbReference type="ARBA" id="ARBA00022692"/>
    </source>
</evidence>
<dbReference type="Gene3D" id="1.20.1250.20">
    <property type="entry name" value="MFS general substrate transporter like domains"/>
    <property type="match status" value="2"/>
</dbReference>
<evidence type="ECO:0000256" key="7">
    <source>
        <dbReference type="ARBA" id="ARBA00023136"/>
    </source>
</evidence>
<evidence type="ECO:0000256" key="3">
    <source>
        <dbReference type="ARBA" id="ARBA00022448"/>
    </source>
</evidence>
<sequence length="580" mass="62683">MAGGASSDLETKGQNLVDESPENGGSHARFDALGSTGEAELPGVVRMEAVNSHLTFGWRCGLYFSMFFVSYAITLNQLVSGTYQGYATSTWDHHSLLSTINVVRGVISAAALPLAAKLSDLVGRVECFVVASVFFVVGSIIQAAAQNIQAFATGSLLTQIGYTSVQLLVEIVVSDTTSLRSRLFFLFFPSFPNLINVWVSGNITSSILEATTWRWGYGMWCIIYPVCAAPFIIVLVMVGRGATKKDSRQGPSNQTHFLRLSASEMHSKLDLIGLFLLTAALSLLLIPMTLAGGETQKWKTAGIITPVVLGAIFLPLFLFWESKAAHPLLPYSLFKDRSVWAAIGIAFFGAASYTTQSDFLFTVLLVGYDFSIEAATRVSVISSFMEAAGGILGGAVIYKFRRGKLLIIAGCVVWFVSYGLMYHYRGGSSGANRAGIIAGQVLVGTATSLVTFPNIIIAMALARHEDIAVLTSLWLAMNWAGFAVGNCVSGAIWTQTLYGQLQRDLGPVNATLVDLVYAEPLYVVPEYPVGTPERTAIIVSYKYIQKLLTLTGLGFVIPAFFFAFCLRNPKMKGYFVTASV</sequence>
<keyword evidence="4 9" id="KW-0812">Transmembrane</keyword>
<feature type="transmembrane region" description="Helical" evidence="9">
    <location>
        <begin position="151"/>
        <end position="171"/>
    </location>
</feature>
<comment type="subcellular location">
    <subcellularLocation>
        <location evidence="1">Endomembrane system</location>
        <topology evidence="1">Multi-pass membrane protein</topology>
    </subcellularLocation>
</comment>
<dbReference type="InterPro" id="IPR010573">
    <property type="entry name" value="MFS_Str1/Tri12-like"/>
</dbReference>
<feature type="transmembrane region" description="Helical" evidence="9">
    <location>
        <begin position="436"/>
        <end position="461"/>
    </location>
</feature>
<accession>A0A167P3J9</accession>
<reference evidence="10 11" key="1">
    <citation type="journal article" date="2016" name="Genome Biol. Evol.">
        <title>Divergent and convergent evolution of fungal pathogenicity.</title>
        <authorList>
            <person name="Shang Y."/>
            <person name="Xiao G."/>
            <person name="Zheng P."/>
            <person name="Cen K."/>
            <person name="Zhan S."/>
            <person name="Wang C."/>
        </authorList>
    </citation>
    <scope>NUCLEOTIDE SEQUENCE [LARGE SCALE GENOMIC DNA]</scope>
    <source>
        <strain evidence="10 11">RCEF 264</strain>
    </source>
</reference>
<dbReference type="GO" id="GO:0005768">
    <property type="term" value="C:endosome"/>
    <property type="evidence" value="ECO:0007669"/>
    <property type="project" value="TreeGrafter"/>
</dbReference>
<dbReference type="AlphaFoldDB" id="A0A167P3J9"/>
<feature type="transmembrane region" description="Helical" evidence="9">
    <location>
        <begin position="473"/>
        <end position="493"/>
    </location>
</feature>
<proteinExistence type="inferred from homology"/>
<dbReference type="GO" id="GO:0015343">
    <property type="term" value="F:siderophore-iron transmembrane transporter activity"/>
    <property type="evidence" value="ECO:0007669"/>
    <property type="project" value="TreeGrafter"/>
</dbReference>
<feature type="transmembrane region" description="Helical" evidence="9">
    <location>
        <begin position="215"/>
        <end position="238"/>
    </location>
</feature>
<feature type="transmembrane region" description="Helical" evidence="9">
    <location>
        <begin position="547"/>
        <end position="566"/>
    </location>
</feature>
<dbReference type="FunFam" id="1.20.1250.20:FF:000197">
    <property type="entry name" value="Siderophore iron transporter 1"/>
    <property type="match status" value="1"/>
</dbReference>
<feature type="transmembrane region" description="Helical" evidence="9">
    <location>
        <begin position="340"/>
        <end position="366"/>
    </location>
</feature>